<dbReference type="Gene3D" id="3.90.80.10">
    <property type="entry name" value="Inorganic pyrophosphatase"/>
    <property type="match status" value="1"/>
</dbReference>
<dbReference type="PROSITE" id="PS00387">
    <property type="entry name" value="PPASE"/>
    <property type="match status" value="1"/>
</dbReference>
<comment type="cofactor">
    <cofactor evidence="1">
        <name>Mg(2+)</name>
        <dbReference type="ChEBI" id="CHEBI:18420"/>
    </cofactor>
</comment>
<evidence type="ECO:0000313" key="12">
    <source>
        <dbReference type="EMBL" id="EPZ36644.1"/>
    </source>
</evidence>
<evidence type="ECO:0000256" key="4">
    <source>
        <dbReference type="ARBA" id="ARBA00012146"/>
    </source>
</evidence>
<dbReference type="OrthoDB" id="1608002at2759"/>
<dbReference type="EMBL" id="KE560505">
    <property type="protein sequence ID" value="EPZ36644.1"/>
    <property type="molecule type" value="Genomic_DNA"/>
</dbReference>
<dbReference type="GO" id="GO:0006796">
    <property type="term" value="P:phosphate-containing compound metabolic process"/>
    <property type="evidence" value="ECO:0007669"/>
    <property type="project" value="InterPro"/>
</dbReference>
<proteinExistence type="inferred from homology"/>
<dbReference type="OMA" id="CASQYNA"/>
<evidence type="ECO:0000256" key="2">
    <source>
        <dbReference type="ARBA" id="ARBA00004496"/>
    </source>
</evidence>
<comment type="similarity">
    <text evidence="3">Belongs to the PPase family.</text>
</comment>
<dbReference type="EC" id="3.6.1.1" evidence="4"/>
<name>A0A075B2T4_ROZAC</name>
<evidence type="ECO:0000256" key="11">
    <source>
        <dbReference type="ARBA" id="ARBA00047820"/>
    </source>
</evidence>
<dbReference type="GO" id="GO:0009060">
    <property type="term" value="P:aerobic respiration"/>
    <property type="evidence" value="ECO:0007669"/>
    <property type="project" value="EnsemblFungi"/>
</dbReference>
<dbReference type="EMBL" id="ML004917">
    <property type="protein sequence ID" value="RKP21963.1"/>
    <property type="molecule type" value="Genomic_DNA"/>
</dbReference>
<evidence type="ECO:0000256" key="7">
    <source>
        <dbReference type="ARBA" id="ARBA00022801"/>
    </source>
</evidence>
<evidence type="ECO:0000256" key="10">
    <source>
        <dbReference type="ARBA" id="ARBA00040300"/>
    </source>
</evidence>
<evidence type="ECO:0000313" key="13">
    <source>
        <dbReference type="EMBL" id="RKP21963.1"/>
    </source>
</evidence>
<dbReference type="GO" id="GO:0000287">
    <property type="term" value="F:magnesium ion binding"/>
    <property type="evidence" value="ECO:0007669"/>
    <property type="project" value="InterPro"/>
</dbReference>
<dbReference type="Proteomes" id="UP000030755">
    <property type="component" value="Unassembled WGS sequence"/>
</dbReference>
<dbReference type="InterPro" id="IPR008162">
    <property type="entry name" value="Pyrophosphatase"/>
</dbReference>
<comment type="catalytic activity">
    <reaction evidence="11">
        <text>diphosphate + H2O = 2 phosphate + H(+)</text>
        <dbReference type="Rhea" id="RHEA:24576"/>
        <dbReference type="ChEBI" id="CHEBI:15377"/>
        <dbReference type="ChEBI" id="CHEBI:15378"/>
        <dbReference type="ChEBI" id="CHEBI:33019"/>
        <dbReference type="ChEBI" id="CHEBI:43474"/>
        <dbReference type="EC" id="3.6.1.1"/>
    </reaction>
</comment>
<evidence type="ECO:0000313" key="15">
    <source>
        <dbReference type="Proteomes" id="UP000281549"/>
    </source>
</evidence>
<accession>A0A075B2T4</accession>
<keyword evidence="5" id="KW-0963">Cytoplasm</keyword>
<keyword evidence="6" id="KW-0479">Metal-binding</keyword>
<dbReference type="PANTHER" id="PTHR10286">
    <property type="entry name" value="INORGANIC PYROPHOSPHATASE"/>
    <property type="match status" value="1"/>
</dbReference>
<dbReference type="AlphaFoldDB" id="A0A075B2T4"/>
<organism evidence="12 14">
    <name type="scientific">Rozella allomycis (strain CSF55)</name>
    <dbReference type="NCBI Taxonomy" id="988480"/>
    <lineage>
        <taxon>Eukaryota</taxon>
        <taxon>Fungi</taxon>
        <taxon>Fungi incertae sedis</taxon>
        <taxon>Cryptomycota</taxon>
        <taxon>Cryptomycota incertae sedis</taxon>
        <taxon>Rozella</taxon>
    </lineage>
</organism>
<keyword evidence="8" id="KW-0460">Magnesium</keyword>
<reference evidence="12 14" key="1">
    <citation type="journal article" date="2013" name="Curr. Biol.">
        <title>Shared signatures of parasitism and phylogenomics unite Cryptomycota and microsporidia.</title>
        <authorList>
            <person name="James T.Y."/>
            <person name="Pelin A."/>
            <person name="Bonen L."/>
            <person name="Ahrendt S."/>
            <person name="Sain D."/>
            <person name="Corradi N."/>
            <person name="Stajich J.E."/>
        </authorList>
    </citation>
    <scope>NUCLEOTIDE SEQUENCE [LARGE SCALE GENOMIC DNA]</scope>
    <source>
        <strain evidence="12">CSF55</strain>
        <strain evidence="12">CSF55</strain>
    </source>
</reference>
<protein>
    <recommendedName>
        <fullName evidence="10">Inorganic pyrophosphatase</fullName>
        <ecNumber evidence="4">3.6.1.1</ecNumber>
    </recommendedName>
    <alternativeName>
        <fullName evidence="9">Pyrophosphate phospho-hydrolase</fullName>
    </alternativeName>
</protein>
<evidence type="ECO:0000256" key="6">
    <source>
        <dbReference type="ARBA" id="ARBA00022723"/>
    </source>
</evidence>
<dbReference type="Proteomes" id="UP000281549">
    <property type="component" value="Unassembled WGS sequence"/>
</dbReference>
<evidence type="ECO:0000256" key="3">
    <source>
        <dbReference type="ARBA" id="ARBA00006220"/>
    </source>
</evidence>
<dbReference type="Pfam" id="PF00719">
    <property type="entry name" value="Pyrophosphatase"/>
    <property type="match status" value="1"/>
</dbReference>
<gene>
    <name evidence="12" type="ORF">O9G_005088</name>
    <name evidence="13" type="ORF">ROZALSC1DRAFT_26648</name>
</gene>
<evidence type="ECO:0000256" key="1">
    <source>
        <dbReference type="ARBA" id="ARBA00001946"/>
    </source>
</evidence>
<reference evidence="13" key="3">
    <citation type="submission" date="2018-08" db="EMBL/GenBank/DDBJ databases">
        <title>Leveraging single-cell genomics to expand the Fungal Tree of Life.</title>
        <authorList>
            <consortium name="DOE Joint Genome Institute"/>
            <person name="Ahrendt S.R."/>
            <person name="Quandt C.A."/>
            <person name="Ciobanu D."/>
            <person name="Clum A."/>
            <person name="Salamov A."/>
            <person name="Andreopoulos B."/>
            <person name="Cheng J.-F."/>
            <person name="Woyke T."/>
            <person name="Pelin A."/>
            <person name="Henrissat B."/>
            <person name="Reynolds N."/>
            <person name="Benny G.L."/>
            <person name="Smith M.E."/>
            <person name="James T.Y."/>
            <person name="Grigoriev I.V."/>
        </authorList>
    </citation>
    <scope>NUCLEOTIDE SEQUENCE</scope>
    <source>
        <strain evidence="13">CSF55</strain>
    </source>
</reference>
<keyword evidence="7 12" id="KW-0378">Hydrolase</keyword>
<dbReference type="FunFam" id="3.90.80.10:FF:000004">
    <property type="entry name" value="Inorganic pyrophosphatase"/>
    <property type="match status" value="1"/>
</dbReference>
<evidence type="ECO:0000256" key="9">
    <source>
        <dbReference type="ARBA" id="ARBA00032535"/>
    </source>
</evidence>
<reference evidence="15" key="2">
    <citation type="journal article" date="2018" name="Nat. Microbiol.">
        <title>Leveraging single-cell genomics to expand the fungal tree of life.</title>
        <authorList>
            <person name="Ahrendt S.R."/>
            <person name="Quandt C.A."/>
            <person name="Ciobanu D."/>
            <person name="Clum A."/>
            <person name="Salamov A."/>
            <person name="Andreopoulos B."/>
            <person name="Cheng J.F."/>
            <person name="Woyke T."/>
            <person name="Pelin A."/>
            <person name="Henrissat B."/>
            <person name="Reynolds N.K."/>
            <person name="Benny G.L."/>
            <person name="Smith M.E."/>
            <person name="James T.Y."/>
            <person name="Grigoriev I.V."/>
        </authorList>
    </citation>
    <scope>NUCLEOTIDE SEQUENCE [LARGE SCALE GENOMIC DNA]</scope>
    <source>
        <strain evidence="15">CSF55</strain>
    </source>
</reference>
<evidence type="ECO:0000256" key="5">
    <source>
        <dbReference type="ARBA" id="ARBA00022490"/>
    </source>
</evidence>
<evidence type="ECO:0000256" key="8">
    <source>
        <dbReference type="ARBA" id="ARBA00022842"/>
    </source>
</evidence>
<dbReference type="GO" id="GO:0004427">
    <property type="term" value="F:inorganic diphosphate phosphatase activity"/>
    <property type="evidence" value="ECO:0007669"/>
    <property type="project" value="UniProtKB-EC"/>
</dbReference>
<dbReference type="HOGENOM" id="CLU_040684_0_2_1"/>
<dbReference type="InterPro" id="IPR036649">
    <property type="entry name" value="Pyrophosphatase_sf"/>
</dbReference>
<evidence type="ECO:0000313" key="14">
    <source>
        <dbReference type="Proteomes" id="UP000030755"/>
    </source>
</evidence>
<comment type="subcellular location">
    <subcellularLocation>
        <location evidence="2">Cytoplasm</location>
    </subcellularLocation>
</comment>
<dbReference type="SUPFAM" id="SSF50324">
    <property type="entry name" value="Inorganic pyrophosphatase"/>
    <property type="match status" value="1"/>
</dbReference>
<keyword evidence="14" id="KW-1185">Reference proteome</keyword>
<dbReference type="GO" id="GO:0005739">
    <property type="term" value="C:mitochondrion"/>
    <property type="evidence" value="ECO:0007669"/>
    <property type="project" value="EnsemblFungi"/>
</dbReference>
<sequence length="294" mass="33349">MSYKVRSIGAKYSSEFRTYIENAKGQVISPFHDIPLYADEEKGILNFIVEIPRWSNAKMEISTGEFMNPIKQDVKKGQVRFVKNVFPFHGYIWNYGAFPQTWEDPTHTDKDTTCKGDNDPVDVLEIGESVGYIGQVKQVKVLGAFALIDDNETDWKVIVIDINDPLAEKLNDIEDVNVHMPGLLRATLEWLKVYKIPDGKPVNKIAFAEAALNKEFAIKVIKETHEFWKRLITNAVPSKTDSYELSTSNVAVEGSPHKISFEDERMSKISPANNLPQVSTPTSLDKWYYVSSLL</sequence>
<dbReference type="CDD" id="cd00412">
    <property type="entry name" value="pyrophosphatase"/>
    <property type="match status" value="1"/>
</dbReference>
<dbReference type="STRING" id="988480.A0A075B2T4"/>